<dbReference type="RefSeq" id="WP_054961035.1">
    <property type="nucleotide sequence ID" value="NZ_LLEI02000021.1"/>
</dbReference>
<sequence length="142" mass="16516">MDKDKVLLRLFNREAEQHTLVNKEALSPTQMQSSEYRHWLEGKRELTLDDVVGNHWIKTCTGGYITEVVFHCDGTLDEYRLFDRFHTAGKWSLKEELISVEIYKGENTYSFCIVGNAEINIHSAVEHKNGELHSYLKLSQIK</sequence>
<accession>A0A177Y271</accession>
<dbReference type="EMBL" id="LLEI02000021">
    <property type="protein sequence ID" value="OAJ94958.1"/>
    <property type="molecule type" value="Genomic_DNA"/>
</dbReference>
<evidence type="ECO:0000313" key="2">
    <source>
        <dbReference type="Proteomes" id="UP000078406"/>
    </source>
</evidence>
<protein>
    <submittedName>
        <fullName evidence="1">Uncharacterized protein</fullName>
    </submittedName>
</protein>
<dbReference type="AlphaFoldDB" id="A0A177Y271"/>
<name>A0A177Y271_9VIBR</name>
<gene>
    <name evidence="1" type="ORF">APB76_06650</name>
</gene>
<proteinExistence type="predicted"/>
<comment type="caution">
    <text evidence="1">The sequence shown here is derived from an EMBL/GenBank/DDBJ whole genome shotgun (WGS) entry which is preliminary data.</text>
</comment>
<organism evidence="1 2">
    <name type="scientific">Vibrio bivalvicida</name>
    <dbReference type="NCBI Taxonomy" id="1276888"/>
    <lineage>
        <taxon>Bacteria</taxon>
        <taxon>Pseudomonadati</taxon>
        <taxon>Pseudomonadota</taxon>
        <taxon>Gammaproteobacteria</taxon>
        <taxon>Vibrionales</taxon>
        <taxon>Vibrionaceae</taxon>
        <taxon>Vibrio</taxon>
        <taxon>Vibrio oreintalis group</taxon>
    </lineage>
</organism>
<dbReference type="Proteomes" id="UP000078406">
    <property type="component" value="Unassembled WGS sequence"/>
</dbReference>
<reference evidence="1 2" key="1">
    <citation type="journal article" date="2016" name="Syst. Appl. Microbiol.">
        <title>Vibrio bivalvicida sp. nov., a novel larval pathogen for bivalve molluscs reared in a hatchery.</title>
        <authorList>
            <person name="Dubert J."/>
            <person name="Romalde J.L."/>
            <person name="Prado S."/>
            <person name="Barja J.L."/>
        </authorList>
    </citation>
    <scope>NUCLEOTIDE SEQUENCE [LARGE SCALE GENOMIC DNA]</scope>
    <source>
        <strain evidence="1 2">605</strain>
    </source>
</reference>
<evidence type="ECO:0000313" key="1">
    <source>
        <dbReference type="EMBL" id="OAJ94958.1"/>
    </source>
</evidence>